<reference evidence="2" key="1">
    <citation type="journal article" date="2023" name="Mol. Phylogenet. Evol.">
        <title>Genome-scale phylogeny and comparative genomics of the fungal order Sordariales.</title>
        <authorList>
            <person name="Hensen N."/>
            <person name="Bonometti L."/>
            <person name="Westerberg I."/>
            <person name="Brannstrom I.O."/>
            <person name="Guillou S."/>
            <person name="Cros-Aarteil S."/>
            <person name="Calhoun S."/>
            <person name="Haridas S."/>
            <person name="Kuo A."/>
            <person name="Mondo S."/>
            <person name="Pangilinan J."/>
            <person name="Riley R."/>
            <person name="LaButti K."/>
            <person name="Andreopoulos B."/>
            <person name="Lipzen A."/>
            <person name="Chen C."/>
            <person name="Yan M."/>
            <person name="Daum C."/>
            <person name="Ng V."/>
            <person name="Clum A."/>
            <person name="Steindorff A."/>
            <person name="Ohm R.A."/>
            <person name="Martin F."/>
            <person name="Silar P."/>
            <person name="Natvig D.O."/>
            <person name="Lalanne C."/>
            <person name="Gautier V."/>
            <person name="Ament-Velasquez S.L."/>
            <person name="Kruys A."/>
            <person name="Hutchinson M.I."/>
            <person name="Powell A.J."/>
            <person name="Barry K."/>
            <person name="Miller A.N."/>
            <person name="Grigoriev I.V."/>
            <person name="Debuchy R."/>
            <person name="Gladieux P."/>
            <person name="Hiltunen Thoren M."/>
            <person name="Johannesson H."/>
        </authorList>
    </citation>
    <scope>NUCLEOTIDE SEQUENCE</scope>
    <source>
        <strain evidence="2">CBS 958.72</strain>
    </source>
</reference>
<feature type="chain" id="PRO_5041952047" description="Secreted protein" evidence="1">
    <location>
        <begin position="19"/>
        <end position="79"/>
    </location>
</feature>
<organism evidence="2 3">
    <name type="scientific">Lasiosphaeria ovina</name>
    <dbReference type="NCBI Taxonomy" id="92902"/>
    <lineage>
        <taxon>Eukaryota</taxon>
        <taxon>Fungi</taxon>
        <taxon>Dikarya</taxon>
        <taxon>Ascomycota</taxon>
        <taxon>Pezizomycotina</taxon>
        <taxon>Sordariomycetes</taxon>
        <taxon>Sordariomycetidae</taxon>
        <taxon>Sordariales</taxon>
        <taxon>Lasiosphaeriaceae</taxon>
        <taxon>Lasiosphaeria</taxon>
    </lineage>
</organism>
<sequence length="79" mass="9036">MMMVFFFFASYTGSFLLSAPHKPALYIEKRTVDSIQHAACSAALHASSSRRRREWQPLRTTSMLQVTMTWTKSAPRSHS</sequence>
<dbReference type="Proteomes" id="UP001287356">
    <property type="component" value="Unassembled WGS sequence"/>
</dbReference>
<evidence type="ECO:0000256" key="1">
    <source>
        <dbReference type="SAM" id="SignalP"/>
    </source>
</evidence>
<dbReference type="EMBL" id="JAULSN010000004">
    <property type="protein sequence ID" value="KAK3373421.1"/>
    <property type="molecule type" value="Genomic_DNA"/>
</dbReference>
<name>A0AAE0N7B6_9PEZI</name>
<keyword evidence="3" id="KW-1185">Reference proteome</keyword>
<evidence type="ECO:0000313" key="3">
    <source>
        <dbReference type="Proteomes" id="UP001287356"/>
    </source>
</evidence>
<evidence type="ECO:0000313" key="2">
    <source>
        <dbReference type="EMBL" id="KAK3373421.1"/>
    </source>
</evidence>
<reference evidence="2" key="2">
    <citation type="submission" date="2023-06" db="EMBL/GenBank/DDBJ databases">
        <authorList>
            <consortium name="Lawrence Berkeley National Laboratory"/>
            <person name="Haridas S."/>
            <person name="Hensen N."/>
            <person name="Bonometti L."/>
            <person name="Westerberg I."/>
            <person name="Brannstrom I.O."/>
            <person name="Guillou S."/>
            <person name="Cros-Aarteil S."/>
            <person name="Calhoun S."/>
            <person name="Kuo A."/>
            <person name="Mondo S."/>
            <person name="Pangilinan J."/>
            <person name="Riley R."/>
            <person name="Labutti K."/>
            <person name="Andreopoulos B."/>
            <person name="Lipzen A."/>
            <person name="Chen C."/>
            <person name="Yanf M."/>
            <person name="Daum C."/>
            <person name="Ng V."/>
            <person name="Clum A."/>
            <person name="Steindorff A."/>
            <person name="Ohm R."/>
            <person name="Martin F."/>
            <person name="Silar P."/>
            <person name="Natvig D."/>
            <person name="Lalanne C."/>
            <person name="Gautier V."/>
            <person name="Ament-Velasquez S.L."/>
            <person name="Kruys A."/>
            <person name="Hutchinson M.I."/>
            <person name="Powell A.J."/>
            <person name="Barry K."/>
            <person name="Miller A.N."/>
            <person name="Grigoriev I.V."/>
            <person name="Debuchy R."/>
            <person name="Gladieux P."/>
            <person name="Thoren M.H."/>
            <person name="Johannesson H."/>
        </authorList>
    </citation>
    <scope>NUCLEOTIDE SEQUENCE</scope>
    <source>
        <strain evidence="2">CBS 958.72</strain>
    </source>
</reference>
<feature type="signal peptide" evidence="1">
    <location>
        <begin position="1"/>
        <end position="18"/>
    </location>
</feature>
<proteinExistence type="predicted"/>
<evidence type="ECO:0008006" key="4">
    <source>
        <dbReference type="Google" id="ProtNLM"/>
    </source>
</evidence>
<dbReference type="AlphaFoldDB" id="A0AAE0N7B6"/>
<protein>
    <recommendedName>
        <fullName evidence="4">Secreted protein</fullName>
    </recommendedName>
</protein>
<comment type="caution">
    <text evidence="2">The sequence shown here is derived from an EMBL/GenBank/DDBJ whole genome shotgun (WGS) entry which is preliminary data.</text>
</comment>
<keyword evidence="1" id="KW-0732">Signal</keyword>
<gene>
    <name evidence="2" type="ORF">B0T24DRAFT_623097</name>
</gene>
<accession>A0AAE0N7B6</accession>